<evidence type="ECO:0000256" key="1">
    <source>
        <dbReference type="SAM" id="MobiDB-lite"/>
    </source>
</evidence>
<organism evidence="2 3">
    <name type="scientific">Neogobius melanostomus</name>
    <name type="common">round goby</name>
    <dbReference type="NCBI Taxonomy" id="47308"/>
    <lineage>
        <taxon>Eukaryota</taxon>
        <taxon>Metazoa</taxon>
        <taxon>Chordata</taxon>
        <taxon>Craniata</taxon>
        <taxon>Vertebrata</taxon>
        <taxon>Euteleostomi</taxon>
        <taxon>Actinopterygii</taxon>
        <taxon>Neopterygii</taxon>
        <taxon>Teleostei</taxon>
        <taxon>Neoteleostei</taxon>
        <taxon>Acanthomorphata</taxon>
        <taxon>Gobiaria</taxon>
        <taxon>Gobiiformes</taxon>
        <taxon>Gobioidei</taxon>
        <taxon>Gobiidae</taxon>
        <taxon>Benthophilinae</taxon>
        <taxon>Neogobiini</taxon>
        <taxon>Neogobius</taxon>
    </lineage>
</organism>
<reference evidence="2" key="2">
    <citation type="submission" date="2025-09" db="UniProtKB">
        <authorList>
            <consortium name="Ensembl"/>
        </authorList>
    </citation>
    <scope>IDENTIFICATION</scope>
</reference>
<proteinExistence type="predicted"/>
<feature type="compositionally biased region" description="Basic residues" evidence="1">
    <location>
        <begin position="54"/>
        <end position="71"/>
    </location>
</feature>
<protein>
    <submittedName>
        <fullName evidence="2">Uncharacterized protein</fullName>
    </submittedName>
</protein>
<dbReference type="Ensembl" id="ENSNMLT00000013714.1">
    <property type="protein sequence ID" value="ENSNMLP00000012126.1"/>
    <property type="gene ID" value="ENSNMLG00000008272.1"/>
</dbReference>
<reference evidence="2" key="1">
    <citation type="submission" date="2025-08" db="UniProtKB">
        <authorList>
            <consortium name="Ensembl"/>
        </authorList>
    </citation>
    <scope>IDENTIFICATION</scope>
</reference>
<name>A0A8C6SY09_9GOBI</name>
<dbReference type="Proteomes" id="UP000694523">
    <property type="component" value="Unplaced"/>
</dbReference>
<feature type="region of interest" description="Disordered" evidence="1">
    <location>
        <begin position="33"/>
        <end position="71"/>
    </location>
</feature>
<evidence type="ECO:0000313" key="2">
    <source>
        <dbReference type="Ensembl" id="ENSNMLP00000012126.1"/>
    </source>
</evidence>
<evidence type="ECO:0000313" key="3">
    <source>
        <dbReference type="Proteomes" id="UP000694523"/>
    </source>
</evidence>
<accession>A0A8C6SY09</accession>
<sequence>MCISVGDRYESDVLSKDSGECSICLEELLQGRPSRDWPASASTTRGAGPSRPHTPTHTRTVPRHALHLHIN</sequence>
<keyword evidence="3" id="KW-1185">Reference proteome</keyword>
<dbReference type="AlphaFoldDB" id="A0A8C6SY09"/>